<dbReference type="Proteomes" id="UP000283269">
    <property type="component" value="Unassembled WGS sequence"/>
</dbReference>
<dbReference type="InParanoid" id="A0A409XP01"/>
<evidence type="ECO:0000313" key="1">
    <source>
        <dbReference type="EMBL" id="PPQ92440.1"/>
    </source>
</evidence>
<evidence type="ECO:0000313" key="2">
    <source>
        <dbReference type="Proteomes" id="UP000283269"/>
    </source>
</evidence>
<comment type="caution">
    <text evidence="1">The sequence shown here is derived from an EMBL/GenBank/DDBJ whole genome shotgun (WGS) entry which is preliminary data.</text>
</comment>
<dbReference type="AlphaFoldDB" id="A0A409XP01"/>
<reference evidence="1 2" key="1">
    <citation type="journal article" date="2018" name="Evol. Lett.">
        <title>Horizontal gene cluster transfer increased hallucinogenic mushroom diversity.</title>
        <authorList>
            <person name="Reynolds H.T."/>
            <person name="Vijayakumar V."/>
            <person name="Gluck-Thaler E."/>
            <person name="Korotkin H.B."/>
            <person name="Matheny P.B."/>
            <person name="Slot J.C."/>
        </authorList>
    </citation>
    <scope>NUCLEOTIDE SEQUENCE [LARGE SCALE GENOMIC DNA]</scope>
    <source>
        <strain evidence="1 2">2631</strain>
    </source>
</reference>
<keyword evidence="2" id="KW-1185">Reference proteome</keyword>
<proteinExistence type="predicted"/>
<dbReference type="EMBL" id="NHYD01001045">
    <property type="protein sequence ID" value="PPQ92440.1"/>
    <property type="molecule type" value="Genomic_DNA"/>
</dbReference>
<name>A0A409XP01_PSICY</name>
<protein>
    <submittedName>
        <fullName evidence="1">Uncharacterized protein</fullName>
    </submittedName>
</protein>
<sequence>MSLHTRYLYWKEPTTYRRPMTTILLVQPPENLSTFHEEFTDRRDELYSFREKHRRLDALSAAFSSSLQSSRKYSSNTRLDFRETIGTEKSITNRRHLSLKTAPAKVGEKRQLLPGYFWRLSVKFVEKADSYPSADLVDLSVEHAARLPLIVYIQEKWHINSSIAHVEYFHPAKQMAETWKRFSKSKGNFHIESPAPHALEYAPDVPQENSHEMDMFIDRFDTPHLETY</sequence>
<organism evidence="1 2">
    <name type="scientific">Psilocybe cyanescens</name>
    <dbReference type="NCBI Taxonomy" id="93625"/>
    <lineage>
        <taxon>Eukaryota</taxon>
        <taxon>Fungi</taxon>
        <taxon>Dikarya</taxon>
        <taxon>Basidiomycota</taxon>
        <taxon>Agaricomycotina</taxon>
        <taxon>Agaricomycetes</taxon>
        <taxon>Agaricomycetidae</taxon>
        <taxon>Agaricales</taxon>
        <taxon>Agaricineae</taxon>
        <taxon>Strophariaceae</taxon>
        <taxon>Psilocybe</taxon>
    </lineage>
</organism>
<gene>
    <name evidence="1" type="ORF">CVT25_008661</name>
</gene>
<accession>A0A409XP01</accession>